<sequence length="149" mass="16240">MWAGRLQAVEARKILFVTATVRIDNSLTLETQAKGQDSNPEPKSLRDWGQRGCLLRFLGVKTLQAEAKNDGPDDETSQTTGIITPNGGVIKAPNRGNKIPTINFMSLKSTAAINQESPPGEGIGPKPHPMTTALEKENQVVNLRFFTNE</sequence>
<dbReference type="Proteomes" id="UP001165960">
    <property type="component" value="Unassembled WGS sequence"/>
</dbReference>
<accession>A0ACC2UQQ5</accession>
<dbReference type="EMBL" id="QTSX02000057">
    <property type="protein sequence ID" value="KAJ9089257.1"/>
    <property type="molecule type" value="Genomic_DNA"/>
</dbReference>
<reference evidence="1" key="1">
    <citation type="submission" date="2022-04" db="EMBL/GenBank/DDBJ databases">
        <title>Genome of the entomopathogenic fungus Entomophthora muscae.</title>
        <authorList>
            <person name="Elya C."/>
            <person name="Lovett B.R."/>
            <person name="Lee E."/>
            <person name="Macias A.M."/>
            <person name="Hajek A.E."/>
            <person name="De Bivort B.L."/>
            <person name="Kasson M.T."/>
            <person name="De Fine Licht H.H."/>
            <person name="Stajich J.E."/>
        </authorList>
    </citation>
    <scope>NUCLEOTIDE SEQUENCE</scope>
    <source>
        <strain evidence="1">Berkeley</strain>
    </source>
</reference>
<evidence type="ECO:0000313" key="1">
    <source>
        <dbReference type="EMBL" id="KAJ9089257.1"/>
    </source>
</evidence>
<protein>
    <submittedName>
        <fullName evidence="1">Uncharacterized protein</fullName>
    </submittedName>
</protein>
<proteinExistence type="predicted"/>
<evidence type="ECO:0000313" key="2">
    <source>
        <dbReference type="Proteomes" id="UP001165960"/>
    </source>
</evidence>
<gene>
    <name evidence="1" type="ORF">DSO57_1014803</name>
</gene>
<keyword evidence="2" id="KW-1185">Reference proteome</keyword>
<name>A0ACC2UQQ5_9FUNG</name>
<organism evidence="1 2">
    <name type="scientific">Entomophthora muscae</name>
    <dbReference type="NCBI Taxonomy" id="34485"/>
    <lineage>
        <taxon>Eukaryota</taxon>
        <taxon>Fungi</taxon>
        <taxon>Fungi incertae sedis</taxon>
        <taxon>Zoopagomycota</taxon>
        <taxon>Entomophthoromycotina</taxon>
        <taxon>Entomophthoromycetes</taxon>
        <taxon>Entomophthorales</taxon>
        <taxon>Entomophthoraceae</taxon>
        <taxon>Entomophthora</taxon>
    </lineage>
</organism>
<comment type="caution">
    <text evidence="1">The sequence shown here is derived from an EMBL/GenBank/DDBJ whole genome shotgun (WGS) entry which is preliminary data.</text>
</comment>